<keyword evidence="2 6" id="KW-0808">Transferase</keyword>
<keyword evidence="10" id="KW-1185">Reference proteome</keyword>
<dbReference type="CDD" id="cd00315">
    <property type="entry name" value="Cyt_C5_DNA_methylase"/>
    <property type="match status" value="1"/>
</dbReference>
<dbReference type="InterPro" id="IPR001525">
    <property type="entry name" value="C5_MeTfrase"/>
</dbReference>
<proteinExistence type="inferred from homology"/>
<dbReference type="GO" id="GO:0032259">
    <property type="term" value="P:methylation"/>
    <property type="evidence" value="ECO:0007669"/>
    <property type="project" value="UniProtKB-KW"/>
</dbReference>
<comment type="caution">
    <text evidence="9">The sequence shown here is derived from an EMBL/GenBank/DDBJ whole genome shotgun (WGS) entry which is preliminary data.</text>
</comment>
<dbReference type="PRINTS" id="PR00105">
    <property type="entry name" value="C5METTRFRASE"/>
</dbReference>
<evidence type="ECO:0000256" key="5">
    <source>
        <dbReference type="ARBA" id="ARBA00047422"/>
    </source>
</evidence>
<dbReference type="PROSITE" id="PS00095">
    <property type="entry name" value="C5_MTASE_2"/>
    <property type="match status" value="1"/>
</dbReference>
<dbReference type="SUPFAM" id="SSF53335">
    <property type="entry name" value="S-adenosyl-L-methionine-dependent methyltransferases"/>
    <property type="match status" value="1"/>
</dbReference>
<dbReference type="InterPro" id="IPR050390">
    <property type="entry name" value="C5-Methyltransferase"/>
</dbReference>
<reference evidence="9 10" key="1">
    <citation type="submission" date="2019-05" db="EMBL/GenBank/DDBJ databases">
        <authorList>
            <consortium name="Pathogen Informatics"/>
        </authorList>
    </citation>
    <scope>NUCLEOTIDE SEQUENCE [LARGE SCALE GENOMIC DNA]</scope>
    <source>
        <strain evidence="9 10">NM319</strain>
    </source>
</reference>
<accession>A0ABY6TLI1</accession>
<evidence type="ECO:0000313" key="9">
    <source>
        <dbReference type="EMBL" id="VTU09170.1"/>
    </source>
</evidence>
<dbReference type="Gene3D" id="3.90.120.10">
    <property type="entry name" value="DNA Methylase, subunit A, domain 2"/>
    <property type="match status" value="1"/>
</dbReference>
<dbReference type="Gene3D" id="3.40.50.150">
    <property type="entry name" value="Vaccinia Virus protein VP39"/>
    <property type="match status" value="1"/>
</dbReference>
<evidence type="ECO:0000256" key="1">
    <source>
        <dbReference type="ARBA" id="ARBA00022603"/>
    </source>
</evidence>
<evidence type="ECO:0000256" key="6">
    <source>
        <dbReference type="PROSITE-ProRule" id="PRU01016"/>
    </source>
</evidence>
<dbReference type="PANTHER" id="PTHR10629:SF52">
    <property type="entry name" value="DNA (CYTOSINE-5)-METHYLTRANSFERASE 1"/>
    <property type="match status" value="1"/>
</dbReference>
<evidence type="ECO:0000256" key="7">
    <source>
        <dbReference type="RuleBase" id="RU000416"/>
    </source>
</evidence>
<dbReference type="GeneID" id="86156236"/>
<organism evidence="9 10">
    <name type="scientific">Actinobacillus porcinus</name>
    <dbReference type="NCBI Taxonomy" id="51048"/>
    <lineage>
        <taxon>Bacteria</taxon>
        <taxon>Pseudomonadati</taxon>
        <taxon>Pseudomonadota</taxon>
        <taxon>Gammaproteobacteria</taxon>
        <taxon>Pasteurellales</taxon>
        <taxon>Pasteurellaceae</taxon>
        <taxon>Actinobacillus</taxon>
    </lineage>
</organism>
<protein>
    <recommendedName>
        <fullName evidence="8">Cytosine-specific methyltransferase</fullName>
        <ecNumber evidence="8">2.1.1.37</ecNumber>
    </recommendedName>
</protein>
<evidence type="ECO:0000256" key="8">
    <source>
        <dbReference type="RuleBase" id="RU000417"/>
    </source>
</evidence>
<evidence type="ECO:0000313" key="10">
    <source>
        <dbReference type="Proteomes" id="UP000308167"/>
    </source>
</evidence>
<keyword evidence="4" id="KW-0680">Restriction system</keyword>
<evidence type="ECO:0000256" key="3">
    <source>
        <dbReference type="ARBA" id="ARBA00022691"/>
    </source>
</evidence>
<dbReference type="GO" id="GO:0003886">
    <property type="term" value="F:DNA (cytosine-5-)-methyltransferase activity"/>
    <property type="evidence" value="ECO:0007669"/>
    <property type="project" value="UniProtKB-EC"/>
</dbReference>
<dbReference type="Pfam" id="PF00145">
    <property type="entry name" value="DNA_methylase"/>
    <property type="match status" value="1"/>
</dbReference>
<dbReference type="InterPro" id="IPR029063">
    <property type="entry name" value="SAM-dependent_MTases_sf"/>
</dbReference>
<dbReference type="InterPro" id="IPR018117">
    <property type="entry name" value="C5_DNA_meth_AS"/>
</dbReference>
<evidence type="ECO:0000256" key="4">
    <source>
        <dbReference type="ARBA" id="ARBA00022747"/>
    </source>
</evidence>
<dbReference type="RefSeq" id="WP_135710873.1">
    <property type="nucleotide sequence ID" value="NZ_CABFKI010000013.1"/>
</dbReference>
<gene>
    <name evidence="9" type="primary">haeIIIM</name>
    <name evidence="9" type="ORF">SAMEA1410922_01866</name>
</gene>
<comment type="similarity">
    <text evidence="6 7">Belongs to the class I-like SAM-binding methyltransferase superfamily. C5-methyltransferase family.</text>
</comment>
<dbReference type="EC" id="2.1.1.37" evidence="8"/>
<keyword evidence="1 6" id="KW-0489">Methyltransferase</keyword>
<dbReference type="NCBIfam" id="TIGR00675">
    <property type="entry name" value="dcm"/>
    <property type="match status" value="1"/>
</dbReference>
<feature type="active site" evidence="6">
    <location>
        <position position="85"/>
    </location>
</feature>
<dbReference type="PROSITE" id="PS51679">
    <property type="entry name" value="SAM_MT_C5"/>
    <property type="match status" value="1"/>
</dbReference>
<name>A0ABY6TLI1_9PAST</name>
<dbReference type="EMBL" id="CABFKI010000013">
    <property type="protein sequence ID" value="VTU09170.1"/>
    <property type="molecule type" value="Genomic_DNA"/>
</dbReference>
<comment type="catalytic activity">
    <reaction evidence="5 8">
        <text>a 2'-deoxycytidine in DNA + S-adenosyl-L-methionine = a 5-methyl-2'-deoxycytidine in DNA + S-adenosyl-L-homocysteine + H(+)</text>
        <dbReference type="Rhea" id="RHEA:13681"/>
        <dbReference type="Rhea" id="RHEA-COMP:11369"/>
        <dbReference type="Rhea" id="RHEA-COMP:11370"/>
        <dbReference type="ChEBI" id="CHEBI:15378"/>
        <dbReference type="ChEBI" id="CHEBI:57856"/>
        <dbReference type="ChEBI" id="CHEBI:59789"/>
        <dbReference type="ChEBI" id="CHEBI:85452"/>
        <dbReference type="ChEBI" id="CHEBI:85454"/>
        <dbReference type="EC" id="2.1.1.37"/>
    </reaction>
</comment>
<dbReference type="PROSITE" id="PS00094">
    <property type="entry name" value="C5_MTASE_1"/>
    <property type="match status" value="1"/>
</dbReference>
<dbReference type="PANTHER" id="PTHR10629">
    <property type="entry name" value="CYTOSINE-SPECIFIC METHYLTRANSFERASE"/>
    <property type="match status" value="1"/>
</dbReference>
<sequence>MTDYVNMKVLDLFCGAGGLSYGFEQAGFDIALGVDINAAALETFKRNHKNSHTLCGDLTNEQLKTHIIEFAKENNIKGILGGPPCQGFSMKGKKLGLADPRNFLFLEYLKLVEAIQPDFIVMENVKALVSTANGYFLNEIKSALKKLGLDVSVQVLNAKYFGVPQSRERVFIVGLRKGIFNFDALLGRSAVKNPRVLTVKDAISDLAYLNSAEGAFKQDYSNQPKSTYQQELRVKSIQLFNHQATNHNQVALDKLKMIPPEGDKSSLPVELHGKQKFGTTWSRLKWAEPSPTIDTRFDTPSNGCNSHPELHRAITPREAARLQSFPDHFIFYGKKTEICKQIGNAVPPRLAEAIANELKEYL</sequence>
<dbReference type="InterPro" id="IPR031303">
    <property type="entry name" value="C5_meth_CS"/>
</dbReference>
<evidence type="ECO:0000256" key="2">
    <source>
        <dbReference type="ARBA" id="ARBA00022679"/>
    </source>
</evidence>
<keyword evidence="3 6" id="KW-0949">S-adenosyl-L-methionine</keyword>
<dbReference type="Proteomes" id="UP000308167">
    <property type="component" value="Unassembled WGS sequence"/>
</dbReference>